<comment type="similarity">
    <text evidence="1">Belongs to the eukaryotic ribosomal protein eL33 family.</text>
</comment>
<dbReference type="Gene3D" id="2.40.10.190">
    <property type="entry name" value="translation elongation factor selb, chain A, domain 4"/>
    <property type="match status" value="1"/>
</dbReference>
<protein>
    <recommendedName>
        <fullName evidence="4">Large ribosomal subunit protein eL33</fullName>
    </recommendedName>
    <alternativeName>
        <fullName evidence="5">60S ribosomal protein L35a</fullName>
    </alternativeName>
</protein>
<evidence type="ECO:0000313" key="8">
    <source>
        <dbReference type="Proteomes" id="UP000269945"/>
    </source>
</evidence>
<evidence type="ECO:0000313" key="7">
    <source>
        <dbReference type="EMBL" id="VCW79001.1"/>
    </source>
</evidence>
<evidence type="ECO:0000256" key="6">
    <source>
        <dbReference type="ARBA" id="ARBA00045649"/>
    </source>
</evidence>
<proteinExistence type="inferred from homology"/>
<organism evidence="7 8">
    <name type="scientific">Gulo gulo</name>
    <name type="common">Wolverine</name>
    <name type="synonym">Gluton</name>
    <dbReference type="NCBI Taxonomy" id="48420"/>
    <lineage>
        <taxon>Eukaryota</taxon>
        <taxon>Metazoa</taxon>
        <taxon>Chordata</taxon>
        <taxon>Craniata</taxon>
        <taxon>Vertebrata</taxon>
        <taxon>Euteleostomi</taxon>
        <taxon>Mammalia</taxon>
        <taxon>Eutheria</taxon>
        <taxon>Laurasiatheria</taxon>
        <taxon>Carnivora</taxon>
        <taxon>Caniformia</taxon>
        <taxon>Musteloidea</taxon>
        <taxon>Mustelidae</taxon>
        <taxon>Guloninae</taxon>
        <taxon>Gulo</taxon>
    </lineage>
</organism>
<feature type="non-terminal residue" evidence="7">
    <location>
        <position position="1"/>
    </location>
</feature>
<evidence type="ECO:0000256" key="5">
    <source>
        <dbReference type="ARBA" id="ARBA00035530"/>
    </source>
</evidence>
<dbReference type="InterPro" id="IPR038661">
    <property type="entry name" value="Ribosomal_eL33_sf"/>
</dbReference>
<name>A0A9X9PZA3_GULGU</name>
<dbReference type="InterPro" id="IPR009000">
    <property type="entry name" value="Transl_B-barrel_sf"/>
</dbReference>
<comment type="caution">
    <text evidence="7">The sequence shown here is derived from an EMBL/GenBank/DDBJ whole genome shotgun (WGS) entry which is preliminary data.</text>
</comment>
<sequence length="87" mass="9371">KIGDVYAQDETEFFLSKGSASVYRAKSNTVTPGGKLQNQSNVGKVTHAPGNSGMVRATFQSSLLPKALGHRICDAEPFKVLNFLKSK</sequence>
<dbReference type="SUPFAM" id="SSF50447">
    <property type="entry name" value="Translation proteins"/>
    <property type="match status" value="1"/>
</dbReference>
<dbReference type="EMBL" id="CYRY02011110">
    <property type="protein sequence ID" value="VCW79001.1"/>
    <property type="molecule type" value="Genomic_DNA"/>
</dbReference>
<dbReference type="InterPro" id="IPR001780">
    <property type="entry name" value="Ribosomal_eL33"/>
</dbReference>
<evidence type="ECO:0000256" key="2">
    <source>
        <dbReference type="ARBA" id="ARBA00022980"/>
    </source>
</evidence>
<keyword evidence="8" id="KW-1185">Reference proteome</keyword>
<dbReference type="Pfam" id="PF01247">
    <property type="entry name" value="Ribosomal_L35Ae"/>
    <property type="match status" value="1"/>
</dbReference>
<comment type="function">
    <text evidence="6">Component of the large ribosomal subunit. The ribosome is a large ribonucleoprotein complex responsible for the synthesis of proteins in the cell. Required for the proliferation and viability of hematopoietic cells.</text>
</comment>
<dbReference type="GO" id="GO:0003735">
    <property type="term" value="F:structural constituent of ribosome"/>
    <property type="evidence" value="ECO:0007669"/>
    <property type="project" value="InterPro"/>
</dbReference>
<dbReference type="GO" id="GO:0005840">
    <property type="term" value="C:ribosome"/>
    <property type="evidence" value="ECO:0007669"/>
    <property type="project" value="UniProtKB-KW"/>
</dbReference>
<reference evidence="7 8" key="1">
    <citation type="submission" date="2018-10" db="EMBL/GenBank/DDBJ databases">
        <authorList>
            <person name="Ekblom R."/>
            <person name="Jareborg N."/>
        </authorList>
    </citation>
    <scope>NUCLEOTIDE SEQUENCE [LARGE SCALE GENOMIC DNA]</scope>
    <source>
        <tissue evidence="7">Muscle</tissue>
    </source>
</reference>
<dbReference type="AlphaFoldDB" id="A0A9X9PZA3"/>
<keyword evidence="2" id="KW-0689">Ribosomal protein</keyword>
<keyword evidence="3" id="KW-0687">Ribonucleoprotein</keyword>
<evidence type="ECO:0000256" key="3">
    <source>
        <dbReference type="ARBA" id="ARBA00023274"/>
    </source>
</evidence>
<gene>
    <name evidence="7" type="ORF">BN2614_LOCUS1</name>
</gene>
<evidence type="ECO:0000256" key="4">
    <source>
        <dbReference type="ARBA" id="ARBA00035228"/>
    </source>
</evidence>
<dbReference type="PANTHER" id="PTHR10902">
    <property type="entry name" value="60S RIBOSOMAL PROTEIN L35A"/>
    <property type="match status" value="1"/>
</dbReference>
<dbReference type="Proteomes" id="UP000269945">
    <property type="component" value="Unassembled WGS sequence"/>
</dbReference>
<accession>A0A9X9PZA3</accession>
<dbReference type="GO" id="GO:1990904">
    <property type="term" value="C:ribonucleoprotein complex"/>
    <property type="evidence" value="ECO:0007669"/>
    <property type="project" value="UniProtKB-KW"/>
</dbReference>
<dbReference type="GO" id="GO:0006412">
    <property type="term" value="P:translation"/>
    <property type="evidence" value="ECO:0007669"/>
    <property type="project" value="InterPro"/>
</dbReference>
<evidence type="ECO:0000256" key="1">
    <source>
        <dbReference type="ARBA" id="ARBA00009269"/>
    </source>
</evidence>